<proteinExistence type="predicted"/>
<name>A0A0E9QX28_ANGAN</name>
<reference evidence="1" key="1">
    <citation type="submission" date="2014-11" db="EMBL/GenBank/DDBJ databases">
        <authorList>
            <person name="Amaro Gonzalez C."/>
        </authorList>
    </citation>
    <scope>NUCLEOTIDE SEQUENCE</scope>
</reference>
<reference evidence="1" key="2">
    <citation type="journal article" date="2015" name="Fish Shellfish Immunol.">
        <title>Early steps in the European eel (Anguilla anguilla)-Vibrio vulnificus interaction in the gills: Role of the RtxA13 toxin.</title>
        <authorList>
            <person name="Callol A."/>
            <person name="Pajuelo D."/>
            <person name="Ebbesson L."/>
            <person name="Teles M."/>
            <person name="MacKenzie S."/>
            <person name="Amaro C."/>
        </authorList>
    </citation>
    <scope>NUCLEOTIDE SEQUENCE</scope>
</reference>
<evidence type="ECO:0000313" key="1">
    <source>
        <dbReference type="EMBL" id="JAH21027.1"/>
    </source>
</evidence>
<dbReference type="AlphaFoldDB" id="A0A0E9QX28"/>
<protein>
    <submittedName>
        <fullName evidence="1">Uncharacterized protein</fullName>
    </submittedName>
</protein>
<accession>A0A0E9QX28</accession>
<dbReference type="EMBL" id="GBXM01087550">
    <property type="protein sequence ID" value="JAH21027.1"/>
    <property type="molecule type" value="Transcribed_RNA"/>
</dbReference>
<sequence length="49" mass="5859">MSRGRELCRWVHAVCPHDCQQGFCKPEHSCFHYMDTVHKCTVCSYYYSQ</sequence>
<organism evidence="1">
    <name type="scientific">Anguilla anguilla</name>
    <name type="common">European freshwater eel</name>
    <name type="synonym">Muraena anguilla</name>
    <dbReference type="NCBI Taxonomy" id="7936"/>
    <lineage>
        <taxon>Eukaryota</taxon>
        <taxon>Metazoa</taxon>
        <taxon>Chordata</taxon>
        <taxon>Craniata</taxon>
        <taxon>Vertebrata</taxon>
        <taxon>Euteleostomi</taxon>
        <taxon>Actinopterygii</taxon>
        <taxon>Neopterygii</taxon>
        <taxon>Teleostei</taxon>
        <taxon>Anguilliformes</taxon>
        <taxon>Anguillidae</taxon>
        <taxon>Anguilla</taxon>
    </lineage>
</organism>